<dbReference type="SUPFAM" id="SSF47413">
    <property type="entry name" value="lambda repressor-like DNA-binding domains"/>
    <property type="match status" value="1"/>
</dbReference>
<dbReference type="EMBL" id="CP035758">
    <property type="protein sequence ID" value="QBD79318.1"/>
    <property type="molecule type" value="Genomic_DNA"/>
</dbReference>
<dbReference type="SMART" id="SM00530">
    <property type="entry name" value="HTH_XRE"/>
    <property type="match status" value="1"/>
</dbReference>
<dbReference type="CDD" id="cd00093">
    <property type="entry name" value="HTH_XRE"/>
    <property type="match status" value="1"/>
</dbReference>
<sequence length="70" mass="7722">MATLNELITEAGLRKKELADRSGVDVATIIRIGNGKATTRVTVVKLVRVLEKYLERDIAIDSIEGLNITR</sequence>
<dbReference type="Pfam" id="PF01381">
    <property type="entry name" value="HTH_3"/>
    <property type="match status" value="1"/>
</dbReference>
<keyword evidence="3" id="KW-1185">Reference proteome</keyword>
<accession>A0A4P6JUJ7</accession>
<dbReference type="Gene3D" id="1.10.260.40">
    <property type="entry name" value="lambda repressor-like DNA-binding domains"/>
    <property type="match status" value="1"/>
</dbReference>
<feature type="domain" description="HTH cro/C1-type" evidence="1">
    <location>
        <begin position="4"/>
        <end position="54"/>
    </location>
</feature>
<evidence type="ECO:0000259" key="1">
    <source>
        <dbReference type="PROSITE" id="PS50943"/>
    </source>
</evidence>
<dbReference type="AlphaFoldDB" id="A0A4P6JUJ7"/>
<dbReference type="RefSeq" id="WP_129890371.1">
    <property type="nucleotide sequence ID" value="NZ_CP035758.1"/>
</dbReference>
<evidence type="ECO:0000313" key="2">
    <source>
        <dbReference type="EMBL" id="QBD79318.1"/>
    </source>
</evidence>
<organism evidence="2 3">
    <name type="scientific">Ktedonosporobacter rubrisoli</name>
    <dbReference type="NCBI Taxonomy" id="2509675"/>
    <lineage>
        <taxon>Bacteria</taxon>
        <taxon>Bacillati</taxon>
        <taxon>Chloroflexota</taxon>
        <taxon>Ktedonobacteria</taxon>
        <taxon>Ktedonobacterales</taxon>
        <taxon>Ktedonosporobacteraceae</taxon>
        <taxon>Ktedonosporobacter</taxon>
    </lineage>
</organism>
<name>A0A4P6JUJ7_KTERU</name>
<dbReference type="GO" id="GO:0003677">
    <property type="term" value="F:DNA binding"/>
    <property type="evidence" value="ECO:0007669"/>
    <property type="project" value="InterPro"/>
</dbReference>
<dbReference type="Proteomes" id="UP000290365">
    <property type="component" value="Chromosome"/>
</dbReference>
<gene>
    <name evidence="2" type="ORF">EPA93_26350</name>
</gene>
<reference evidence="2 3" key="1">
    <citation type="submission" date="2019-01" db="EMBL/GenBank/DDBJ databases">
        <title>Ktedonosporobacter rubrisoli SCAWS-G2.</title>
        <authorList>
            <person name="Huang Y."/>
            <person name="Yan B."/>
        </authorList>
    </citation>
    <scope>NUCLEOTIDE SEQUENCE [LARGE SCALE GENOMIC DNA]</scope>
    <source>
        <strain evidence="2 3">SCAWS-G2</strain>
    </source>
</reference>
<proteinExistence type="predicted"/>
<dbReference type="InterPro" id="IPR001387">
    <property type="entry name" value="Cro/C1-type_HTH"/>
</dbReference>
<dbReference type="InterPro" id="IPR010982">
    <property type="entry name" value="Lambda_DNA-bd_dom_sf"/>
</dbReference>
<evidence type="ECO:0000313" key="3">
    <source>
        <dbReference type="Proteomes" id="UP000290365"/>
    </source>
</evidence>
<protein>
    <submittedName>
        <fullName evidence="2">XRE family transcriptional regulator</fullName>
    </submittedName>
</protein>
<dbReference type="KEGG" id="kbs:EPA93_26350"/>
<dbReference type="PROSITE" id="PS50943">
    <property type="entry name" value="HTH_CROC1"/>
    <property type="match status" value="1"/>
</dbReference>